<keyword evidence="2" id="KW-1185">Reference proteome</keyword>
<name>A0A835SQB3_CHLIN</name>
<protein>
    <recommendedName>
        <fullName evidence="3">Nucleotide-diphospho-sugar transferase domain-containing protein</fullName>
    </recommendedName>
</protein>
<sequence length="748" mass="83840">MLPHISRGFVGLATIIALATIVSFAAFAQAGILDTAIHCRNQDYCSAGKIEGYVGPLDKPEQIKEAFAKTHWKKELILFAESAYHRAAHAIDRYRREGYAHVLTILSSEDECGRLIQTFKMYDHRHPHERAGNLSCGWYRTTDDRGNHIDSGFEYMKYQIGAPAWWWKYFTAARAVALGYNMMAIDQDTMMTGDFYRFAKSPQGREYNMWFQAEDPNAINAGFVYVQNANPAGPSFYLLYEATHRAVRWSEDSSLLSALDPGLLLGEGGRFYRQEQTILTDTLFSCMAGRPVHRAIMYEVKRDDAWAKIGGKEPYQKYIDAMTIDRWWYKTLTLDREQADFIGGEAWPDMAASVRDGEGRTNASFRTATLYQPHANGQYPMILGGRLFTDPGPLTLAFRQSFRDLGVPQMPDQDDPGQAAAANATKPELFAFTNIEYGDRFRGGWLESTWLFYGRNGYWNKAMNPRHTNLMGHVHAHLGSSDDSKVHVLQHIGWHNWHLAAALAGGPAHMFFATQQDEHALMTLSRGVIAYAPGVIHYGLTRSQYLDAVEALAQVAVALNAVAAWPPADCSSDWVLTESGRNLTKPVRHTVPWVHLNTRHIVQGFGQSVDQLKCDWSGFFTYGCTRNNNLQGRGLLGVEFDALLELKAAAHGPDAEHTLRLVAPPGSNPAPPPALSTDVMGVRHADLVSWNADLVLGLSRWGQPLWLDRLVRLEGGLQGKAATAYSAWRTHCRALRYREMAANERDTF</sequence>
<proteinExistence type="predicted"/>
<comment type="caution">
    <text evidence="1">The sequence shown here is derived from an EMBL/GenBank/DDBJ whole genome shotgun (WGS) entry which is preliminary data.</text>
</comment>
<evidence type="ECO:0000313" key="2">
    <source>
        <dbReference type="Proteomes" id="UP000650467"/>
    </source>
</evidence>
<reference evidence="1" key="1">
    <citation type="journal article" date="2020" name="bioRxiv">
        <title>Comparative genomics of Chlamydomonas.</title>
        <authorList>
            <person name="Craig R.J."/>
            <person name="Hasan A.R."/>
            <person name="Ness R.W."/>
            <person name="Keightley P.D."/>
        </authorList>
    </citation>
    <scope>NUCLEOTIDE SEQUENCE</scope>
    <source>
        <strain evidence="1">SAG 7.73</strain>
    </source>
</reference>
<dbReference type="EMBL" id="JAEHOC010000048">
    <property type="protein sequence ID" value="KAG2426289.1"/>
    <property type="molecule type" value="Genomic_DNA"/>
</dbReference>
<dbReference type="OrthoDB" id="527337at2759"/>
<accession>A0A835SQB3</accession>
<organism evidence="1 2">
    <name type="scientific">Chlamydomonas incerta</name>
    <dbReference type="NCBI Taxonomy" id="51695"/>
    <lineage>
        <taxon>Eukaryota</taxon>
        <taxon>Viridiplantae</taxon>
        <taxon>Chlorophyta</taxon>
        <taxon>core chlorophytes</taxon>
        <taxon>Chlorophyceae</taxon>
        <taxon>CS clade</taxon>
        <taxon>Chlamydomonadales</taxon>
        <taxon>Chlamydomonadaceae</taxon>
        <taxon>Chlamydomonas</taxon>
    </lineage>
</organism>
<evidence type="ECO:0000313" key="1">
    <source>
        <dbReference type="EMBL" id="KAG2426289.1"/>
    </source>
</evidence>
<evidence type="ECO:0008006" key="3">
    <source>
        <dbReference type="Google" id="ProtNLM"/>
    </source>
</evidence>
<dbReference type="Proteomes" id="UP000650467">
    <property type="component" value="Unassembled WGS sequence"/>
</dbReference>
<gene>
    <name evidence="1" type="ORF">HXX76_013046</name>
</gene>
<dbReference type="AlphaFoldDB" id="A0A835SQB3"/>